<dbReference type="EMBL" id="LAZR01011437">
    <property type="protein sequence ID" value="KKM61675.1"/>
    <property type="molecule type" value="Genomic_DNA"/>
</dbReference>
<reference evidence="2" key="1">
    <citation type="journal article" date="2015" name="Nature">
        <title>Complex archaea that bridge the gap between prokaryotes and eukaryotes.</title>
        <authorList>
            <person name="Spang A."/>
            <person name="Saw J.H."/>
            <person name="Jorgensen S.L."/>
            <person name="Zaremba-Niedzwiedzka K."/>
            <person name="Martijn J."/>
            <person name="Lind A.E."/>
            <person name="van Eijk R."/>
            <person name="Schleper C."/>
            <person name="Guy L."/>
            <person name="Ettema T.J."/>
        </authorList>
    </citation>
    <scope>NUCLEOTIDE SEQUENCE</scope>
</reference>
<dbReference type="GO" id="GO:0005509">
    <property type="term" value="F:calcium ion binding"/>
    <property type="evidence" value="ECO:0007669"/>
    <property type="project" value="InterPro"/>
</dbReference>
<dbReference type="PROSITE" id="PS51257">
    <property type="entry name" value="PROKAR_LIPOPROTEIN"/>
    <property type="match status" value="1"/>
</dbReference>
<name>A0A0F9LBY0_9ZZZZ</name>
<organism evidence="2">
    <name type="scientific">marine sediment metagenome</name>
    <dbReference type="NCBI Taxonomy" id="412755"/>
    <lineage>
        <taxon>unclassified sequences</taxon>
        <taxon>metagenomes</taxon>
        <taxon>ecological metagenomes</taxon>
    </lineage>
</organism>
<dbReference type="InterPro" id="IPR013783">
    <property type="entry name" value="Ig-like_fold"/>
</dbReference>
<evidence type="ECO:0008006" key="3">
    <source>
        <dbReference type="Google" id="ProtNLM"/>
    </source>
</evidence>
<evidence type="ECO:0000313" key="2">
    <source>
        <dbReference type="EMBL" id="KKM61675.1"/>
    </source>
</evidence>
<protein>
    <recommendedName>
        <fullName evidence="3">Cadherin domain-containing protein</fullName>
    </recommendedName>
</protein>
<evidence type="ECO:0000256" key="1">
    <source>
        <dbReference type="SAM" id="MobiDB-lite"/>
    </source>
</evidence>
<proteinExistence type="predicted"/>
<accession>A0A0F9LBY0</accession>
<dbReference type="Gene3D" id="2.60.40.10">
    <property type="entry name" value="Immunoglobulins"/>
    <property type="match status" value="1"/>
</dbReference>
<dbReference type="GO" id="GO:0016020">
    <property type="term" value="C:membrane"/>
    <property type="evidence" value="ECO:0007669"/>
    <property type="project" value="InterPro"/>
</dbReference>
<dbReference type="Pfam" id="PF05345">
    <property type="entry name" value="He_PIG"/>
    <property type="match status" value="1"/>
</dbReference>
<feature type="region of interest" description="Disordered" evidence="1">
    <location>
        <begin position="43"/>
        <end position="66"/>
    </location>
</feature>
<dbReference type="AlphaFoldDB" id="A0A0F9LBY0"/>
<gene>
    <name evidence="2" type="ORF">LCGC14_1529350</name>
</gene>
<comment type="caution">
    <text evidence="2">The sequence shown here is derived from an EMBL/GenBank/DDBJ whole genome shotgun (WGS) entry which is preliminary data.</text>
</comment>
<dbReference type="SUPFAM" id="SSF49313">
    <property type="entry name" value="Cadherin-like"/>
    <property type="match status" value="1"/>
</dbReference>
<sequence>MESAIKILPAILLGTMLVLSGCSDKDDVPYEKLSEEDTRMLEESFKEDEEAGTGQKAPSADVAEEAVPPEGKLGIYPPYPVAGDVLRLAFPSGVDREMATVQWYLNDAPVTGLTSMSIDIAEEDIKKGDTVYAVAYAEGAELVSGKVTVRNSPPEFKTVRLMPRAFKPGDRLYVEAIPVDLDGDKVVMQYEWTVNGLPAGTDKEVGVTIKRGDELTVRIVAYDGEDYGQEAVLDLVTDNLPPVIDGHYEFTFDGTTYTYQTRASDPDGDTLAFGLESGPEGMAIDPKTGKVTWQVPGDFVGTINYLITVEDGAGGSAQMEQGFKLSLE</sequence>
<dbReference type="InterPro" id="IPR015919">
    <property type="entry name" value="Cadherin-like_sf"/>
</dbReference>